<feature type="region of interest" description="Disordered" evidence="4">
    <location>
        <begin position="1"/>
        <end position="27"/>
    </location>
</feature>
<evidence type="ECO:0000313" key="8">
    <source>
        <dbReference type="Proteomes" id="UP000186104"/>
    </source>
</evidence>
<keyword evidence="3" id="KW-0732">Signal</keyword>
<accession>A0A173LPM8</accession>
<dbReference type="EMBL" id="CP015961">
    <property type="protein sequence ID" value="ANI93608.1"/>
    <property type="molecule type" value="Genomic_DNA"/>
</dbReference>
<feature type="domain" description="Ionotropic glutamate receptor C-terminal" evidence="6">
    <location>
        <begin position="129"/>
        <end position="355"/>
    </location>
</feature>
<dbReference type="KEGG" id="dtm:BJL86_2848"/>
<dbReference type="RefSeq" id="WP_232228995.1">
    <property type="nucleotide sequence ID" value="NZ_CP015961.1"/>
</dbReference>
<evidence type="ECO:0000256" key="3">
    <source>
        <dbReference type="ARBA" id="ARBA00022729"/>
    </source>
</evidence>
<dbReference type="PANTHER" id="PTHR30085">
    <property type="entry name" value="AMINO ACID ABC TRANSPORTER PERMEASE"/>
    <property type="match status" value="1"/>
</dbReference>
<dbReference type="GO" id="GO:0030288">
    <property type="term" value="C:outer membrane-bounded periplasmic space"/>
    <property type="evidence" value="ECO:0007669"/>
    <property type="project" value="TreeGrafter"/>
</dbReference>
<dbReference type="InterPro" id="IPR001320">
    <property type="entry name" value="Iontro_rcpt_C"/>
</dbReference>
<feature type="compositionally biased region" description="Low complexity" evidence="4">
    <location>
        <begin position="58"/>
        <end position="73"/>
    </location>
</feature>
<dbReference type="SMART" id="SM00062">
    <property type="entry name" value="PBPb"/>
    <property type="match status" value="1"/>
</dbReference>
<evidence type="ECO:0000256" key="4">
    <source>
        <dbReference type="SAM" id="MobiDB-lite"/>
    </source>
</evidence>
<reference evidence="7 8" key="1">
    <citation type="submission" date="2016-06" db="EMBL/GenBank/DDBJ databases">
        <title>Complete genome sequence of a saline-alkali tolerant type strain Dietzia timorensis ID05-A0528T.</title>
        <authorList>
            <person name="Wu X."/>
        </authorList>
    </citation>
    <scope>NUCLEOTIDE SEQUENCE [LARGE SCALE GENOMIC DNA]</scope>
    <source>
        <strain evidence="7 8">ID05-A0528</strain>
    </source>
</reference>
<evidence type="ECO:0000256" key="1">
    <source>
        <dbReference type="ARBA" id="ARBA00010333"/>
    </source>
</evidence>
<dbReference type="GO" id="GO:0016020">
    <property type="term" value="C:membrane"/>
    <property type="evidence" value="ECO:0007669"/>
    <property type="project" value="InterPro"/>
</dbReference>
<dbReference type="InterPro" id="IPR051455">
    <property type="entry name" value="Bact_solute-bind_prot3"/>
</dbReference>
<dbReference type="GO" id="GO:0015276">
    <property type="term" value="F:ligand-gated monoatomic ion channel activity"/>
    <property type="evidence" value="ECO:0007669"/>
    <property type="project" value="InterPro"/>
</dbReference>
<dbReference type="GO" id="GO:0005576">
    <property type="term" value="C:extracellular region"/>
    <property type="evidence" value="ECO:0007669"/>
    <property type="project" value="TreeGrafter"/>
</dbReference>
<feature type="region of interest" description="Disordered" evidence="4">
    <location>
        <begin position="359"/>
        <end position="405"/>
    </location>
</feature>
<gene>
    <name evidence="7" type="ORF">BJL86_2848</name>
</gene>
<evidence type="ECO:0000259" key="6">
    <source>
        <dbReference type="SMART" id="SM00079"/>
    </source>
</evidence>
<evidence type="ECO:0000259" key="5">
    <source>
        <dbReference type="SMART" id="SM00062"/>
    </source>
</evidence>
<dbReference type="AlphaFoldDB" id="A0A173LPM8"/>
<name>A0A173LPM8_9ACTN</name>
<dbReference type="Gene3D" id="3.40.190.10">
    <property type="entry name" value="Periplasmic binding protein-like II"/>
    <property type="match status" value="2"/>
</dbReference>
<dbReference type="Pfam" id="PF00497">
    <property type="entry name" value="SBP_bac_3"/>
    <property type="match status" value="1"/>
</dbReference>
<dbReference type="PANTHER" id="PTHR30085:SF6">
    <property type="entry name" value="ABC TRANSPORTER GLUTAMINE-BINDING PROTEIN GLNH"/>
    <property type="match status" value="1"/>
</dbReference>
<dbReference type="InterPro" id="IPR001638">
    <property type="entry name" value="Solute-binding_3/MltF_N"/>
</dbReference>
<evidence type="ECO:0000256" key="2">
    <source>
        <dbReference type="ARBA" id="ARBA00022448"/>
    </source>
</evidence>
<keyword evidence="2" id="KW-0813">Transport</keyword>
<organism evidence="7 8">
    <name type="scientific">Dietzia timorensis</name>
    <dbReference type="NCBI Taxonomy" id="499555"/>
    <lineage>
        <taxon>Bacteria</taxon>
        <taxon>Bacillati</taxon>
        <taxon>Actinomycetota</taxon>
        <taxon>Actinomycetes</taxon>
        <taxon>Mycobacteriales</taxon>
        <taxon>Dietziaceae</taxon>
        <taxon>Dietzia</taxon>
    </lineage>
</organism>
<dbReference type="CDD" id="cd13690">
    <property type="entry name" value="PBP2_GluB"/>
    <property type="match status" value="1"/>
</dbReference>
<keyword evidence="8" id="KW-1185">Reference proteome</keyword>
<dbReference type="SMART" id="SM00079">
    <property type="entry name" value="PBPe"/>
    <property type="match status" value="1"/>
</dbReference>
<feature type="compositionally biased region" description="Low complexity" evidence="4">
    <location>
        <begin position="378"/>
        <end position="405"/>
    </location>
</feature>
<feature type="region of interest" description="Disordered" evidence="4">
    <location>
        <begin position="49"/>
        <end position="86"/>
    </location>
</feature>
<proteinExistence type="inferred from homology"/>
<dbReference type="STRING" id="499555.BJL86_2848"/>
<comment type="similarity">
    <text evidence="1">Belongs to the bacterial solute-binding protein 3 family.</text>
</comment>
<sequence>MGSGQVRMDDGGLAARPGVRASGRPSVLRRAASAAACAVLLGAGLAACSPGEPDPAAEEPTPTSSSAPTTSGAIPTVEAGPPLPADARVMSLGDLPDPANGDCELFQTLPPDSDADAEDLVPKIYDRGRLIVGLDQGSNLFSFRDPVSGELEGFDVDLAKEIARDIFGDPERVEFRSLTSGERIAALQDHRVDVVVKSMSITCERREHVRFSAPYYSANQRLLTLRGSDIGQLSDLGGKRVCVAEGTTSAAKLRDIVGDVTVLSVNTWADCLVAIQQEQVDAITTDDAILAGMVAQDPNLVIVGDYVGAEPYGVGIPPNSPDDNTDGLVRQVNATLERIRDSGRWREMYNTWLSQYGSNPVMPRPVYSEDLPDDAGLSSSTSKPQSSTPPTSGSRSTSTSEEGGN</sequence>
<dbReference type="SUPFAM" id="SSF53850">
    <property type="entry name" value="Periplasmic binding protein-like II"/>
    <property type="match status" value="1"/>
</dbReference>
<dbReference type="Proteomes" id="UP000186104">
    <property type="component" value="Chromosome"/>
</dbReference>
<feature type="domain" description="Solute-binding protein family 3/N-terminal" evidence="5">
    <location>
        <begin position="129"/>
        <end position="356"/>
    </location>
</feature>
<dbReference type="GO" id="GO:0006865">
    <property type="term" value="P:amino acid transport"/>
    <property type="evidence" value="ECO:0007669"/>
    <property type="project" value="TreeGrafter"/>
</dbReference>
<evidence type="ECO:0000313" key="7">
    <source>
        <dbReference type="EMBL" id="ANI93608.1"/>
    </source>
</evidence>
<protein>
    <submittedName>
        <fullName evidence="7">ABC transporter glutamine-binding protein GlnH</fullName>
    </submittedName>
</protein>